<feature type="compositionally biased region" description="Acidic residues" evidence="1">
    <location>
        <begin position="9"/>
        <end position="19"/>
    </location>
</feature>
<evidence type="ECO:0000256" key="1">
    <source>
        <dbReference type="SAM" id="MobiDB-lite"/>
    </source>
</evidence>
<protein>
    <submittedName>
        <fullName evidence="2">Uncharacterized protein</fullName>
    </submittedName>
</protein>
<comment type="caution">
    <text evidence="2">The sequence shown here is derived from an EMBL/GenBank/DDBJ whole genome shotgun (WGS) entry which is preliminary data.</text>
</comment>
<gene>
    <name evidence="2" type="ORF">Gorai_011278</name>
</gene>
<dbReference type="EMBL" id="JABEZZ010000009">
    <property type="protein sequence ID" value="MBA0594370.1"/>
    <property type="molecule type" value="Genomic_DNA"/>
</dbReference>
<reference evidence="2 3" key="1">
    <citation type="journal article" date="2019" name="Genome Biol. Evol.">
        <title>Insights into the evolution of the New World diploid cottons (Gossypium, subgenus Houzingenia) based on genome sequencing.</title>
        <authorList>
            <person name="Grover C.E."/>
            <person name="Arick M.A. 2nd"/>
            <person name="Thrash A."/>
            <person name="Conover J.L."/>
            <person name="Sanders W.S."/>
            <person name="Peterson D.G."/>
            <person name="Frelichowski J.E."/>
            <person name="Scheffler J.A."/>
            <person name="Scheffler B.E."/>
            <person name="Wendel J.F."/>
        </authorList>
    </citation>
    <scope>NUCLEOTIDE SEQUENCE [LARGE SCALE GENOMIC DNA]</scope>
    <source>
        <strain evidence="2">8</strain>
        <tissue evidence="2">Leaf</tissue>
    </source>
</reference>
<sequence length="124" mass="13998">MEPEQESHSEDEEEEEEEDSKPKTEASIRLAPLTMARVGGKMCLEIQLGLSRVELRSISAPDWESWHGAAPETVAILKDETKAGVRQAQVIAIRFDPFRRIRHSLSRLNLTVTVTDCEKGLPTW</sequence>
<name>A0A7J8PZH3_GOSRA</name>
<dbReference type="AlphaFoldDB" id="A0A7J8PZH3"/>
<proteinExistence type="predicted"/>
<evidence type="ECO:0000313" key="3">
    <source>
        <dbReference type="Proteomes" id="UP000593578"/>
    </source>
</evidence>
<accession>A0A7J8PZH3</accession>
<dbReference type="Proteomes" id="UP000593578">
    <property type="component" value="Unassembled WGS sequence"/>
</dbReference>
<evidence type="ECO:0000313" key="2">
    <source>
        <dbReference type="EMBL" id="MBA0594370.1"/>
    </source>
</evidence>
<feature type="region of interest" description="Disordered" evidence="1">
    <location>
        <begin position="1"/>
        <end position="28"/>
    </location>
</feature>
<organism evidence="2 3">
    <name type="scientific">Gossypium raimondii</name>
    <name type="common">Peruvian cotton</name>
    <name type="synonym">Gossypium klotzschianum subsp. raimondii</name>
    <dbReference type="NCBI Taxonomy" id="29730"/>
    <lineage>
        <taxon>Eukaryota</taxon>
        <taxon>Viridiplantae</taxon>
        <taxon>Streptophyta</taxon>
        <taxon>Embryophyta</taxon>
        <taxon>Tracheophyta</taxon>
        <taxon>Spermatophyta</taxon>
        <taxon>Magnoliopsida</taxon>
        <taxon>eudicotyledons</taxon>
        <taxon>Gunneridae</taxon>
        <taxon>Pentapetalae</taxon>
        <taxon>rosids</taxon>
        <taxon>malvids</taxon>
        <taxon>Malvales</taxon>
        <taxon>Malvaceae</taxon>
        <taxon>Malvoideae</taxon>
        <taxon>Gossypium</taxon>
    </lineage>
</organism>